<organism evidence="2 3">
    <name type="scientific">Enterobacter cancerogenus</name>
    <dbReference type="NCBI Taxonomy" id="69218"/>
    <lineage>
        <taxon>Bacteria</taxon>
        <taxon>Pseudomonadati</taxon>
        <taxon>Pseudomonadota</taxon>
        <taxon>Gammaproteobacteria</taxon>
        <taxon>Enterobacterales</taxon>
        <taxon>Enterobacteriaceae</taxon>
        <taxon>Enterobacter</taxon>
        <taxon>Enterobacter cloacae complex</taxon>
    </lineage>
</organism>
<sequence>MCRTNRLYETDDVRKNMGLIIDYLGVFENLRTALAYNPEEIEGVVEGIEAFKELLPLQLNKCLAFFPGVDRSIEGFEGIMAAQECLPTNEKRDEFAASFGVLSKLWSAINPDPFLTPLSSGL</sequence>
<evidence type="ECO:0000313" key="2">
    <source>
        <dbReference type="EMBL" id="VFS42882.1"/>
    </source>
</evidence>
<evidence type="ECO:0000256" key="1">
    <source>
        <dbReference type="ARBA" id="ARBA00022747"/>
    </source>
</evidence>
<dbReference type="Gene3D" id="3.40.50.300">
    <property type="entry name" value="P-loop containing nucleotide triphosphate hydrolases"/>
    <property type="match status" value="1"/>
</dbReference>
<dbReference type="PANTHER" id="PTHR30195:SF15">
    <property type="entry name" value="TYPE I RESTRICTION ENZYME HINDI ENDONUCLEASE SUBUNIT"/>
    <property type="match status" value="1"/>
</dbReference>
<proteinExistence type="predicted"/>
<evidence type="ECO:0000313" key="3">
    <source>
        <dbReference type="Proteomes" id="UP000351155"/>
    </source>
</evidence>
<reference evidence="2 3" key="1">
    <citation type="submission" date="2019-03" db="EMBL/GenBank/DDBJ databases">
        <authorList>
            <consortium name="Pathogen Informatics"/>
        </authorList>
    </citation>
    <scope>NUCLEOTIDE SEQUENCE [LARGE SCALE GENOMIC DNA]</scope>
    <source>
        <strain evidence="2 3">NCTC12126</strain>
    </source>
</reference>
<dbReference type="EMBL" id="CAADIW010000056">
    <property type="protein sequence ID" value="VFS42882.1"/>
    <property type="molecule type" value="Genomic_DNA"/>
</dbReference>
<gene>
    <name evidence="2" type="ORF">NCTC12126_04726</name>
</gene>
<dbReference type="Proteomes" id="UP000351155">
    <property type="component" value="Unassembled WGS sequence"/>
</dbReference>
<protein>
    <submittedName>
        <fullName evidence="2">Uncharacterized protein</fullName>
    </submittedName>
</protein>
<name>A0A484Z323_9ENTR</name>
<keyword evidence="1" id="KW-0680">Restriction system</keyword>
<dbReference type="InterPro" id="IPR027417">
    <property type="entry name" value="P-loop_NTPase"/>
</dbReference>
<dbReference type="InterPro" id="IPR051268">
    <property type="entry name" value="Type-I_R_enzyme_R_subunit"/>
</dbReference>
<accession>A0A484Z323</accession>
<dbReference type="GO" id="GO:0009307">
    <property type="term" value="P:DNA restriction-modification system"/>
    <property type="evidence" value="ECO:0007669"/>
    <property type="project" value="UniProtKB-KW"/>
</dbReference>
<dbReference type="AlphaFoldDB" id="A0A484Z323"/>
<dbReference type="PANTHER" id="PTHR30195">
    <property type="entry name" value="TYPE I SITE-SPECIFIC DEOXYRIBONUCLEASE PROTEIN SUBUNIT M AND R"/>
    <property type="match status" value="1"/>
</dbReference>